<dbReference type="InterPro" id="IPR002514">
    <property type="entry name" value="Transposase_8"/>
</dbReference>
<dbReference type="Gene3D" id="1.10.10.10">
    <property type="entry name" value="Winged helix-like DNA-binding domain superfamily/Winged helix DNA-binding domain"/>
    <property type="match status" value="1"/>
</dbReference>
<dbReference type="SUPFAM" id="SSF46689">
    <property type="entry name" value="Homeodomain-like"/>
    <property type="match status" value="1"/>
</dbReference>
<comment type="caution">
    <text evidence="1">The sequence shown here is derived from an EMBL/GenBank/DDBJ whole genome shotgun (WGS) entry which is preliminary data.</text>
</comment>
<dbReference type="Proteomes" id="UP000541352">
    <property type="component" value="Unassembled WGS sequence"/>
</dbReference>
<gene>
    <name evidence="1" type="ORF">FHS57_006359</name>
</gene>
<reference evidence="1 2" key="1">
    <citation type="submission" date="2020-08" db="EMBL/GenBank/DDBJ databases">
        <title>Genomic Encyclopedia of Type Strains, Phase IV (KMG-IV): sequencing the most valuable type-strain genomes for metagenomic binning, comparative biology and taxonomic classification.</title>
        <authorList>
            <person name="Goeker M."/>
        </authorList>
    </citation>
    <scope>NUCLEOTIDE SEQUENCE [LARGE SCALE GENOMIC DNA]</scope>
    <source>
        <strain evidence="1 2">DSM 17976</strain>
    </source>
</reference>
<dbReference type="RefSeq" id="WP_183980631.1">
    <property type="nucleotide sequence ID" value="NZ_JACIBY010000034.1"/>
</dbReference>
<dbReference type="GO" id="GO:0006313">
    <property type="term" value="P:DNA transposition"/>
    <property type="evidence" value="ECO:0007669"/>
    <property type="project" value="InterPro"/>
</dbReference>
<keyword evidence="2" id="KW-1185">Reference proteome</keyword>
<evidence type="ECO:0000313" key="2">
    <source>
        <dbReference type="Proteomes" id="UP000541352"/>
    </source>
</evidence>
<dbReference type="InterPro" id="IPR036388">
    <property type="entry name" value="WH-like_DNA-bd_sf"/>
</dbReference>
<dbReference type="GO" id="GO:0004803">
    <property type="term" value="F:transposase activity"/>
    <property type="evidence" value="ECO:0007669"/>
    <property type="project" value="InterPro"/>
</dbReference>
<dbReference type="Pfam" id="PF01527">
    <property type="entry name" value="HTH_Tnp_1"/>
    <property type="match status" value="1"/>
</dbReference>
<evidence type="ECO:0000313" key="1">
    <source>
        <dbReference type="EMBL" id="MBB3842328.1"/>
    </source>
</evidence>
<name>A0A7W5ZRH3_9BACT</name>
<accession>A0A7W5ZRH3</accession>
<proteinExistence type="predicted"/>
<dbReference type="EMBL" id="JACIBY010000034">
    <property type="protein sequence ID" value="MBB3842328.1"/>
    <property type="molecule type" value="Genomic_DNA"/>
</dbReference>
<sequence length="98" mass="11174">MGKHQKSWSQEEKLTILKYYKEHGAAKASKEFNVSSANIYNWVSHYEKGGSSSLSGVSSSDKDKEILRLQREIQAYKEIIAEKELSLRIKDALLKKSP</sequence>
<protein>
    <submittedName>
        <fullName evidence="1">Transposase-like protein</fullName>
    </submittedName>
</protein>
<dbReference type="AlphaFoldDB" id="A0A7W5ZRH3"/>
<dbReference type="InterPro" id="IPR009057">
    <property type="entry name" value="Homeodomain-like_sf"/>
</dbReference>
<dbReference type="GO" id="GO:0003677">
    <property type="term" value="F:DNA binding"/>
    <property type="evidence" value="ECO:0007669"/>
    <property type="project" value="InterPro"/>
</dbReference>
<organism evidence="1 2">
    <name type="scientific">Runella defluvii</name>
    <dbReference type="NCBI Taxonomy" id="370973"/>
    <lineage>
        <taxon>Bacteria</taxon>
        <taxon>Pseudomonadati</taxon>
        <taxon>Bacteroidota</taxon>
        <taxon>Cytophagia</taxon>
        <taxon>Cytophagales</taxon>
        <taxon>Spirosomataceae</taxon>
        <taxon>Runella</taxon>
    </lineage>
</organism>